<proteinExistence type="predicted"/>
<evidence type="ECO:0000313" key="3">
    <source>
        <dbReference type="RefSeq" id="XP_026678954.1"/>
    </source>
</evidence>
<dbReference type="GeneID" id="113467139"/>
<evidence type="ECO:0000256" key="1">
    <source>
        <dbReference type="SAM" id="Coils"/>
    </source>
</evidence>
<name>A0A3Q0IRN6_DIACI</name>
<organism evidence="2 3">
    <name type="scientific">Diaphorina citri</name>
    <name type="common">Asian citrus psyllid</name>
    <dbReference type="NCBI Taxonomy" id="121845"/>
    <lineage>
        <taxon>Eukaryota</taxon>
        <taxon>Metazoa</taxon>
        <taxon>Ecdysozoa</taxon>
        <taxon>Arthropoda</taxon>
        <taxon>Hexapoda</taxon>
        <taxon>Insecta</taxon>
        <taxon>Pterygota</taxon>
        <taxon>Neoptera</taxon>
        <taxon>Paraneoptera</taxon>
        <taxon>Hemiptera</taxon>
        <taxon>Sternorrhyncha</taxon>
        <taxon>Psylloidea</taxon>
        <taxon>Psyllidae</taxon>
        <taxon>Diaphorininae</taxon>
        <taxon>Diaphorina</taxon>
    </lineage>
</organism>
<sequence length="164" mass="18961">MDEFKIRNNSERGSREDILAFGKLDFEQSSLRNQPHIMQGEYLQLFGENFVRFRNVNTKCRVLVHLRSYLESQVALDQGLTNQAKNKIGQAKTSATEASKQVQKALEEVNKIVEELNDLADIDEETLNDLEERLRGAENEFYNANLDTQLETLTQARIQQVREK</sequence>
<protein>
    <submittedName>
        <fullName evidence="3">Laminin subunit gamma-1-like</fullName>
    </submittedName>
</protein>
<keyword evidence="1" id="KW-0175">Coiled coil</keyword>
<accession>A0A3Q0IRN6</accession>
<dbReference type="STRING" id="121845.A0A3Q0IRN6"/>
<dbReference type="PaxDb" id="121845-A0A3Q0IRN6"/>
<feature type="coiled-coil region" evidence="1">
    <location>
        <begin position="95"/>
        <end position="147"/>
    </location>
</feature>
<reference evidence="3" key="1">
    <citation type="submission" date="2025-08" db="UniProtKB">
        <authorList>
            <consortium name="RefSeq"/>
        </authorList>
    </citation>
    <scope>IDENTIFICATION</scope>
</reference>
<dbReference type="Proteomes" id="UP000079169">
    <property type="component" value="Unplaced"/>
</dbReference>
<dbReference type="AlphaFoldDB" id="A0A3Q0IRN6"/>
<evidence type="ECO:0000313" key="2">
    <source>
        <dbReference type="Proteomes" id="UP000079169"/>
    </source>
</evidence>
<gene>
    <name evidence="3" type="primary">LOC113467139</name>
</gene>
<keyword evidence="2" id="KW-1185">Reference proteome</keyword>
<dbReference type="KEGG" id="dci:113467139"/>
<dbReference type="RefSeq" id="XP_026678954.1">
    <property type="nucleotide sequence ID" value="XM_026823153.1"/>
</dbReference>